<keyword evidence="5" id="KW-1185">Reference proteome</keyword>
<evidence type="ECO:0000256" key="2">
    <source>
        <dbReference type="SAM" id="SignalP"/>
    </source>
</evidence>
<dbReference type="Gene3D" id="2.60.40.1220">
    <property type="match status" value="2"/>
</dbReference>
<reference evidence="4 5" key="1">
    <citation type="submission" date="2019-07" db="EMBL/GenBank/DDBJ databases">
        <title>Rufibacter sp. nov., isolated from lake sediment.</title>
        <authorList>
            <person name="Qu J.-H."/>
        </authorList>
    </citation>
    <scope>NUCLEOTIDE SEQUENCE [LARGE SCALE GENOMIC DNA]</scope>
    <source>
        <strain evidence="4 5">NBS58-1</strain>
    </source>
</reference>
<dbReference type="InterPro" id="IPR036415">
    <property type="entry name" value="Lamin_tail_dom_sf"/>
</dbReference>
<accession>A0A5B6TAZ8</accession>
<proteinExistence type="predicted"/>
<comment type="caution">
    <text evidence="4">The sequence shown here is derived from an EMBL/GenBank/DDBJ whole genome shotgun (WGS) entry which is preliminary data.</text>
</comment>
<dbReference type="PROSITE" id="PS51841">
    <property type="entry name" value="LTD"/>
    <property type="match status" value="2"/>
</dbReference>
<dbReference type="AlphaFoldDB" id="A0A5B6TAZ8"/>
<gene>
    <name evidence="4" type="ORF">FOA19_17205</name>
</gene>
<evidence type="ECO:0000259" key="3">
    <source>
        <dbReference type="PROSITE" id="PS51841"/>
    </source>
</evidence>
<organism evidence="4 5">
    <name type="scientific">Rufibacter hautae</name>
    <dbReference type="NCBI Taxonomy" id="2595005"/>
    <lineage>
        <taxon>Bacteria</taxon>
        <taxon>Pseudomonadati</taxon>
        <taxon>Bacteroidota</taxon>
        <taxon>Cytophagia</taxon>
        <taxon>Cytophagales</taxon>
        <taxon>Hymenobacteraceae</taxon>
        <taxon>Rufibacter</taxon>
    </lineage>
</organism>
<dbReference type="Pfam" id="PF13205">
    <property type="entry name" value="Big_5"/>
    <property type="match status" value="1"/>
</dbReference>
<dbReference type="InterPro" id="IPR032812">
    <property type="entry name" value="SbsA_Ig"/>
</dbReference>
<dbReference type="SUPFAM" id="SSF74853">
    <property type="entry name" value="Lamin A/C globular tail domain"/>
    <property type="match status" value="2"/>
</dbReference>
<evidence type="ECO:0000313" key="5">
    <source>
        <dbReference type="Proteomes" id="UP000324133"/>
    </source>
</evidence>
<feature type="domain" description="LTD" evidence="3">
    <location>
        <begin position="306"/>
        <end position="428"/>
    </location>
</feature>
<sequence length="857" mass="93454">MRQFFLAFLLYWAVLPALHAQIQESFSDGDHIQNPIWQGDTGFFRVNAAGQLQSQGLAVTGTVLHLATGNGLAVATQWEFYVQLGFATSSGNLAEVYLVSDTPDLKGNLQGYFVRLGDTEDEVSLYRKDGSTVTKIINGPDKALATSDHKVWVKVTRTTTHDWTLELDRTGTRQSYEVQGTVQDARYTTSAYAGVLFKYSQANAERFYFDDFTIKDLGGISLVSAVAIGPRVLELTFSGPILEKEAINAANYRLNGKEAPMKADWQAATPQSVKLQFDQEFETGTNQIEVLKITNTQGTITEKLTGAFSYSPSAQPGDVRVTEIYADLNPLVDLPAAEFIELYNRSDKTFNLKGWRSSDATAASGTFPDYLLKPGAYVIVCAAADTALYRPIGPVIGLATFPSLNDSGDDVEIFNATGQLIDFVRYNASWYGEAEKKNGGWSLELKDVNSSCAGASQWTASVDRRGGTPGQVNSVREVDQMPPTLRQTVAISPDKILLTFNEPLDSMQAAQVTHFTVSSGISVQQVRVLAPDYREVELVLSASLQENMRYTVTVQNLTDCAGNKLAPQGQTVLLPATPQKGEVVINEILFNPRPGGVDFVEIVNRSTKYLNLQNWKLANRSSDGALAGARVLTPQNFLLAPGGYLVLTPDSATLFREYPTGHADRFKEMAAMPSYPDEAGSVVLLLPDETIMDEVRYQSSQHFKLIRDPEGISLERISLAGPSLPENFHSAATQVKATPGYENSQSREKMGAAGKLTLQPKTITPDGDGIDDALLLQFKLPQAGFVASVTIFDAHGRFIRKLSANTLLGAESVLQWDGLTDAGSKAAIGYYVVLVELFNLQGQKEVLKETAVVGGRF</sequence>
<dbReference type="Pfam" id="PF00932">
    <property type="entry name" value="LTD"/>
    <property type="match status" value="2"/>
</dbReference>
<dbReference type="Gene3D" id="2.60.40.1260">
    <property type="entry name" value="Lamin Tail domain"/>
    <property type="match status" value="2"/>
</dbReference>
<dbReference type="Proteomes" id="UP000324133">
    <property type="component" value="Unassembled WGS sequence"/>
</dbReference>
<evidence type="ECO:0000313" key="4">
    <source>
        <dbReference type="EMBL" id="KAA3436141.1"/>
    </source>
</evidence>
<dbReference type="EMBL" id="VKKY01000003">
    <property type="protein sequence ID" value="KAA3436141.1"/>
    <property type="molecule type" value="Genomic_DNA"/>
</dbReference>
<protein>
    <recommendedName>
        <fullName evidence="3">LTD domain-containing protein</fullName>
    </recommendedName>
</protein>
<evidence type="ECO:0000256" key="1">
    <source>
        <dbReference type="ARBA" id="ARBA00022729"/>
    </source>
</evidence>
<dbReference type="InterPro" id="IPR001322">
    <property type="entry name" value="Lamin_tail_dom"/>
</dbReference>
<dbReference type="RefSeq" id="WP_149092100.1">
    <property type="nucleotide sequence ID" value="NZ_VKKY01000003.1"/>
</dbReference>
<keyword evidence="1 2" id="KW-0732">Signal</keyword>
<name>A0A5B6TAZ8_9BACT</name>
<feature type="chain" id="PRO_5022789854" description="LTD domain-containing protein" evidence="2">
    <location>
        <begin position="21"/>
        <end position="857"/>
    </location>
</feature>
<dbReference type="Gene3D" id="2.60.40.4070">
    <property type="match status" value="1"/>
</dbReference>
<feature type="signal peptide" evidence="2">
    <location>
        <begin position="1"/>
        <end position="20"/>
    </location>
</feature>
<feature type="domain" description="LTD" evidence="3">
    <location>
        <begin position="568"/>
        <end position="677"/>
    </location>
</feature>
<dbReference type="OrthoDB" id="9758406at2"/>
<dbReference type="InterPro" id="IPR014755">
    <property type="entry name" value="Cu-Rt/internalin_Ig-like"/>
</dbReference>